<evidence type="ECO:0000313" key="4">
    <source>
        <dbReference type="Proteomes" id="UP000483820"/>
    </source>
</evidence>
<keyword evidence="2" id="KW-0472">Membrane</keyword>
<keyword evidence="2" id="KW-1133">Transmembrane helix</keyword>
<organism evidence="3 4">
    <name type="scientific">Caenorhabditis remanei</name>
    <name type="common">Caenorhabditis vulgaris</name>
    <dbReference type="NCBI Taxonomy" id="31234"/>
    <lineage>
        <taxon>Eukaryota</taxon>
        <taxon>Metazoa</taxon>
        <taxon>Ecdysozoa</taxon>
        <taxon>Nematoda</taxon>
        <taxon>Chromadorea</taxon>
        <taxon>Rhabditida</taxon>
        <taxon>Rhabditina</taxon>
        <taxon>Rhabditomorpha</taxon>
        <taxon>Rhabditoidea</taxon>
        <taxon>Rhabditidae</taxon>
        <taxon>Peloderinae</taxon>
        <taxon>Caenorhabditis</taxon>
    </lineage>
</organism>
<feature type="transmembrane region" description="Helical" evidence="2">
    <location>
        <begin position="20"/>
        <end position="37"/>
    </location>
</feature>
<feature type="region of interest" description="Disordered" evidence="1">
    <location>
        <begin position="48"/>
        <end position="86"/>
    </location>
</feature>
<dbReference type="AlphaFoldDB" id="A0A6A5GNW5"/>
<evidence type="ECO:0000256" key="1">
    <source>
        <dbReference type="SAM" id="MobiDB-lite"/>
    </source>
</evidence>
<dbReference type="RefSeq" id="XP_053584173.1">
    <property type="nucleotide sequence ID" value="XM_053729401.1"/>
</dbReference>
<dbReference type="Proteomes" id="UP000483820">
    <property type="component" value="Chromosome IV"/>
</dbReference>
<evidence type="ECO:0000313" key="3">
    <source>
        <dbReference type="EMBL" id="KAF1756334.1"/>
    </source>
</evidence>
<protein>
    <submittedName>
        <fullName evidence="3">Uncharacterized protein</fullName>
    </submittedName>
</protein>
<feature type="compositionally biased region" description="Basic and acidic residues" evidence="1">
    <location>
        <begin position="54"/>
        <end position="68"/>
    </location>
</feature>
<proteinExistence type="predicted"/>
<accession>A0A6A5GNW5</accession>
<evidence type="ECO:0000256" key="2">
    <source>
        <dbReference type="SAM" id="Phobius"/>
    </source>
</evidence>
<dbReference type="EMBL" id="WUAV01000004">
    <property type="protein sequence ID" value="KAF1756334.1"/>
    <property type="molecule type" value="Genomic_DNA"/>
</dbReference>
<dbReference type="GeneID" id="78775620"/>
<dbReference type="CTD" id="78775620"/>
<sequence length="86" mass="10115">MENMMYAKDGDTWKFTNGQIAGVTFTVVAASFSFFLYRMYKKQQRARAGIVAEQQRDDDRQADNDRVRQQNQPEDIQMQVMNQNEI</sequence>
<dbReference type="KEGG" id="crq:GCK72_012787"/>
<gene>
    <name evidence="3" type="ORF">GCK72_012787</name>
</gene>
<name>A0A6A5GNW5_CAERE</name>
<keyword evidence="2" id="KW-0812">Transmembrane</keyword>
<comment type="caution">
    <text evidence="3">The sequence shown here is derived from an EMBL/GenBank/DDBJ whole genome shotgun (WGS) entry which is preliminary data.</text>
</comment>
<reference evidence="3 4" key="1">
    <citation type="submission" date="2019-12" db="EMBL/GenBank/DDBJ databases">
        <title>Chromosome-level assembly of the Caenorhabditis remanei genome.</title>
        <authorList>
            <person name="Teterina A.A."/>
            <person name="Willis J.H."/>
            <person name="Phillips P.C."/>
        </authorList>
    </citation>
    <scope>NUCLEOTIDE SEQUENCE [LARGE SCALE GENOMIC DNA]</scope>
    <source>
        <strain evidence="3 4">PX506</strain>
        <tissue evidence="3">Whole organism</tissue>
    </source>
</reference>